<feature type="transmembrane region" description="Helical" evidence="1">
    <location>
        <begin position="188"/>
        <end position="209"/>
    </location>
</feature>
<feature type="transmembrane region" description="Helical" evidence="1">
    <location>
        <begin position="159"/>
        <end position="182"/>
    </location>
</feature>
<protein>
    <recommendedName>
        <fullName evidence="2">VTT domain-containing protein</fullName>
    </recommendedName>
</protein>
<evidence type="ECO:0000259" key="2">
    <source>
        <dbReference type="Pfam" id="PF09335"/>
    </source>
</evidence>
<feature type="transmembrane region" description="Helical" evidence="1">
    <location>
        <begin position="67"/>
        <end position="100"/>
    </location>
</feature>
<accession>A0ABP9EGU2</accession>
<reference evidence="4" key="1">
    <citation type="journal article" date="2019" name="Int. J. Syst. Evol. Microbiol.">
        <title>The Global Catalogue of Microorganisms (GCM) 10K type strain sequencing project: providing services to taxonomists for standard genome sequencing and annotation.</title>
        <authorList>
            <consortium name="The Broad Institute Genomics Platform"/>
            <consortium name="The Broad Institute Genome Sequencing Center for Infectious Disease"/>
            <person name="Wu L."/>
            <person name="Ma J."/>
        </authorList>
    </citation>
    <scope>NUCLEOTIDE SEQUENCE [LARGE SCALE GENOMIC DNA]</scope>
    <source>
        <strain evidence="4">JCM 17983</strain>
    </source>
</reference>
<evidence type="ECO:0000256" key="1">
    <source>
        <dbReference type="SAM" id="Phobius"/>
    </source>
</evidence>
<feature type="transmembrane region" description="Helical" evidence="1">
    <location>
        <begin position="7"/>
        <end position="27"/>
    </location>
</feature>
<feature type="transmembrane region" description="Helical" evidence="1">
    <location>
        <begin position="129"/>
        <end position="152"/>
    </location>
</feature>
<feature type="domain" description="VTT" evidence="2">
    <location>
        <begin position="63"/>
        <end position="179"/>
    </location>
</feature>
<name>A0ABP9EGU2_9PSEU</name>
<sequence>MTIPIERVLVWAAVPAVLVVVPFLLWGSDVVTWTASVMSPTTSSTAIAVGVFLLLAVDIAAPVPSSLVCLAAGALLGAALGTAVSAAGLSVGCAVGLGLARRVGSTPSRWLLGPEPFDRLRRLGERHGVAILAVCRPVPVLAETSVVMAGAVRMPLSAALAVTTLANIGVAGCYAVAGAWAWSGRGTFPVAVAAACLLPAAAWSVVLAARRRVTAADR</sequence>
<comment type="caution">
    <text evidence="3">The sequence shown here is derived from an EMBL/GenBank/DDBJ whole genome shotgun (WGS) entry which is preliminary data.</text>
</comment>
<organism evidence="3 4">
    <name type="scientific">Actinomycetospora straminea</name>
    <dbReference type="NCBI Taxonomy" id="663607"/>
    <lineage>
        <taxon>Bacteria</taxon>
        <taxon>Bacillati</taxon>
        <taxon>Actinomycetota</taxon>
        <taxon>Actinomycetes</taxon>
        <taxon>Pseudonocardiales</taxon>
        <taxon>Pseudonocardiaceae</taxon>
        <taxon>Actinomycetospora</taxon>
    </lineage>
</organism>
<keyword evidence="1" id="KW-0472">Membrane</keyword>
<keyword evidence="1" id="KW-1133">Transmembrane helix</keyword>
<dbReference type="RefSeq" id="WP_274232316.1">
    <property type="nucleotide sequence ID" value="NZ_BAABHQ010000008.1"/>
</dbReference>
<proteinExistence type="predicted"/>
<keyword evidence="4" id="KW-1185">Reference proteome</keyword>
<evidence type="ECO:0000313" key="4">
    <source>
        <dbReference type="Proteomes" id="UP001500457"/>
    </source>
</evidence>
<gene>
    <name evidence="3" type="ORF">GCM10023203_31560</name>
</gene>
<dbReference type="EMBL" id="BAABHQ010000008">
    <property type="protein sequence ID" value="GAA4878720.1"/>
    <property type="molecule type" value="Genomic_DNA"/>
</dbReference>
<evidence type="ECO:0000313" key="3">
    <source>
        <dbReference type="EMBL" id="GAA4878720.1"/>
    </source>
</evidence>
<keyword evidence="1" id="KW-0812">Transmembrane</keyword>
<dbReference type="Pfam" id="PF09335">
    <property type="entry name" value="VTT_dom"/>
    <property type="match status" value="1"/>
</dbReference>
<dbReference type="InterPro" id="IPR032816">
    <property type="entry name" value="VTT_dom"/>
</dbReference>
<dbReference type="Proteomes" id="UP001500457">
    <property type="component" value="Unassembled WGS sequence"/>
</dbReference>